<evidence type="ECO:0000313" key="1">
    <source>
        <dbReference type="EMBL" id="MCZ4091808.1"/>
    </source>
</evidence>
<protein>
    <submittedName>
        <fullName evidence="1">TIGR02117 family protein</fullName>
    </submittedName>
</protein>
<reference evidence="1" key="1">
    <citation type="submission" date="2022-10" db="EMBL/GenBank/DDBJ databases">
        <title>Whole genome sequencing of three plant growth promoting bacteria isolated from Vachellia tortilis subsp. raddiana in Morocco.</title>
        <authorList>
            <person name="Hnini M."/>
            <person name="Zouagui R."/>
            <person name="Zouagui H."/>
            <person name="Chemao Elfihri M.-W."/>
            <person name="Ibrahimi A."/>
            <person name="Sbabou L."/>
            <person name="Aurag J."/>
        </authorList>
    </citation>
    <scope>NUCLEOTIDE SEQUENCE</scope>
    <source>
        <strain evidence="1">LMR678</strain>
    </source>
</reference>
<accession>A0ABT4KIL0</accession>
<evidence type="ECO:0000313" key="2">
    <source>
        <dbReference type="Proteomes" id="UP001079430"/>
    </source>
</evidence>
<sequence>MKRTVKRFFTAVVLLLLAVACGALIPRPFMPVHASPEIAGSRRILLLSGPIHTDIAIPLDDALRARFDFVESAGVPLRHPDAEWLIFGWGGRAFYLETPTWGDLKPLPVLRALSLDRSVMHVDIAARIVEPQASVAGFEVDHPEFERLVTFISNSFRREAGQAVPIRNFSYGPDDRFFEARGYFNALFGCNTWTASALRSAGIRTGMWNPFPATLGVSLDLYN</sequence>
<organism evidence="1 2">
    <name type="scientific">Sinorhizobium psoraleae</name>
    <dbReference type="NCBI Taxonomy" id="520838"/>
    <lineage>
        <taxon>Bacteria</taxon>
        <taxon>Pseudomonadati</taxon>
        <taxon>Pseudomonadota</taxon>
        <taxon>Alphaproteobacteria</taxon>
        <taxon>Hyphomicrobiales</taxon>
        <taxon>Rhizobiaceae</taxon>
        <taxon>Sinorhizobium/Ensifer group</taxon>
        <taxon>Sinorhizobium</taxon>
    </lineage>
</organism>
<dbReference type="InterPro" id="IPR011727">
    <property type="entry name" value="CHP02117"/>
</dbReference>
<dbReference type="NCBIfam" id="TIGR02117">
    <property type="entry name" value="chp_urease_rgn"/>
    <property type="match status" value="1"/>
</dbReference>
<proteinExistence type="predicted"/>
<dbReference type="Proteomes" id="UP001079430">
    <property type="component" value="Unassembled WGS sequence"/>
</dbReference>
<comment type="caution">
    <text evidence="1">The sequence shown here is derived from an EMBL/GenBank/DDBJ whole genome shotgun (WGS) entry which is preliminary data.</text>
</comment>
<keyword evidence="2" id="KW-1185">Reference proteome</keyword>
<name>A0ABT4KIL0_9HYPH</name>
<dbReference type="EMBL" id="JAPVOI010000004">
    <property type="protein sequence ID" value="MCZ4091808.1"/>
    <property type="molecule type" value="Genomic_DNA"/>
</dbReference>
<dbReference type="PROSITE" id="PS51257">
    <property type="entry name" value="PROKAR_LIPOPROTEIN"/>
    <property type="match status" value="1"/>
</dbReference>
<dbReference type="RefSeq" id="WP_269281941.1">
    <property type="nucleotide sequence ID" value="NZ_JAPVOI010000004.1"/>
</dbReference>
<dbReference type="Pfam" id="PF09601">
    <property type="entry name" value="DUF2459"/>
    <property type="match status" value="1"/>
</dbReference>
<gene>
    <name evidence="1" type="ORF">O3W52_17560</name>
</gene>